<proteinExistence type="predicted"/>
<evidence type="ECO:0000313" key="1">
    <source>
        <dbReference type="EMBL" id="CDW21640.1"/>
    </source>
</evidence>
<reference evidence="1" key="1">
    <citation type="submission" date="2014-05" db="EMBL/GenBank/DDBJ databases">
        <authorList>
            <person name="Chronopoulou M."/>
        </authorList>
    </citation>
    <scope>NUCLEOTIDE SEQUENCE</scope>
    <source>
        <tissue evidence="1">Whole organism</tissue>
    </source>
</reference>
<sequence length="65" mass="7380">GEKLRTTKNKHLITTATKEKRLSRVKLILNVYNNTWHPSSPIFILGIFPSRSRSKELSATSRSGL</sequence>
<protein>
    <submittedName>
        <fullName evidence="1">Uncharacterized protein</fullName>
    </submittedName>
</protein>
<feature type="non-terminal residue" evidence="1">
    <location>
        <position position="1"/>
    </location>
</feature>
<accession>A0A0K2T751</accession>
<dbReference type="EMBL" id="HACA01004279">
    <property type="protein sequence ID" value="CDW21640.1"/>
    <property type="molecule type" value="Transcribed_RNA"/>
</dbReference>
<dbReference type="AlphaFoldDB" id="A0A0K2T751"/>
<organism evidence="1">
    <name type="scientific">Lepeophtheirus salmonis</name>
    <name type="common">Salmon louse</name>
    <name type="synonym">Caligus salmonis</name>
    <dbReference type="NCBI Taxonomy" id="72036"/>
    <lineage>
        <taxon>Eukaryota</taxon>
        <taxon>Metazoa</taxon>
        <taxon>Ecdysozoa</taxon>
        <taxon>Arthropoda</taxon>
        <taxon>Crustacea</taxon>
        <taxon>Multicrustacea</taxon>
        <taxon>Hexanauplia</taxon>
        <taxon>Copepoda</taxon>
        <taxon>Siphonostomatoida</taxon>
        <taxon>Caligidae</taxon>
        <taxon>Lepeophtheirus</taxon>
    </lineage>
</organism>
<name>A0A0K2T751_LEPSM</name>